<keyword evidence="1" id="KW-1015">Disulfide bond</keyword>
<reference evidence="6" key="1">
    <citation type="submission" date="2014-01" db="EMBL/GenBank/DDBJ databases">
        <title>The Genome Sequence of Anopheles farauti FAR1 (V2).</title>
        <authorList>
            <consortium name="The Broad Institute Genomics Platform"/>
            <person name="Neafsey D.E."/>
            <person name="Besansky N."/>
            <person name="Howell P."/>
            <person name="Walton C."/>
            <person name="Young S.K."/>
            <person name="Zeng Q."/>
            <person name="Gargeya S."/>
            <person name="Fitzgerald M."/>
            <person name="Haas B."/>
            <person name="Abouelleil A."/>
            <person name="Allen A.W."/>
            <person name="Alvarado L."/>
            <person name="Arachchi H.M."/>
            <person name="Berlin A.M."/>
            <person name="Chapman S.B."/>
            <person name="Gainer-Dewar J."/>
            <person name="Goldberg J."/>
            <person name="Griggs A."/>
            <person name="Gujja S."/>
            <person name="Hansen M."/>
            <person name="Howarth C."/>
            <person name="Imamovic A."/>
            <person name="Ireland A."/>
            <person name="Larimer J."/>
            <person name="McCowan C."/>
            <person name="Murphy C."/>
            <person name="Pearson M."/>
            <person name="Poon T.W."/>
            <person name="Priest M."/>
            <person name="Roberts A."/>
            <person name="Saif S."/>
            <person name="Shea T."/>
            <person name="Sisk P."/>
            <person name="Sykes S."/>
            <person name="Wortman J."/>
            <person name="Nusbaum C."/>
            <person name="Birren B."/>
        </authorList>
    </citation>
    <scope>NUCLEOTIDE SEQUENCE [LARGE SCALE GENOMIC DNA]</scope>
    <source>
        <strain evidence="6">FAR1</strain>
    </source>
</reference>
<keyword evidence="2" id="KW-1133">Transmembrane helix</keyword>
<reference evidence="5" key="2">
    <citation type="submission" date="2020-05" db="UniProtKB">
        <authorList>
            <consortium name="EnsemblMetazoa"/>
        </authorList>
    </citation>
    <scope>IDENTIFICATION</scope>
    <source>
        <strain evidence="5">FAR1</strain>
    </source>
</reference>
<feature type="domain" description="EGF-like" evidence="4">
    <location>
        <begin position="43"/>
        <end position="77"/>
    </location>
</feature>
<dbReference type="EMBL" id="AXCN02000476">
    <property type="status" value="NOT_ANNOTATED_CDS"/>
    <property type="molecule type" value="Genomic_DNA"/>
</dbReference>
<feature type="chain" id="PRO_5008133627" description="EGF-like domain-containing protein" evidence="3">
    <location>
        <begin position="20"/>
        <end position="753"/>
    </location>
</feature>
<dbReference type="EnsemblMetazoa" id="AFAF020022-RA">
    <property type="protein sequence ID" value="AFAF020022-PA"/>
    <property type="gene ID" value="AFAF020022"/>
</dbReference>
<feature type="signal peptide" evidence="3">
    <location>
        <begin position="1"/>
        <end position="19"/>
    </location>
</feature>
<evidence type="ECO:0000313" key="5">
    <source>
        <dbReference type="EnsemblMetazoa" id="AFAF020022-PA"/>
    </source>
</evidence>
<dbReference type="InterPro" id="IPR036084">
    <property type="entry name" value="Ser_inhib-like_sf"/>
</dbReference>
<evidence type="ECO:0000259" key="4">
    <source>
        <dbReference type="SMART" id="SM00181"/>
    </source>
</evidence>
<dbReference type="InterPro" id="IPR000742">
    <property type="entry name" value="EGF"/>
</dbReference>
<proteinExistence type="predicted"/>
<keyword evidence="2" id="KW-0812">Transmembrane</keyword>
<evidence type="ECO:0000256" key="2">
    <source>
        <dbReference type="SAM" id="Phobius"/>
    </source>
</evidence>
<dbReference type="InterPro" id="IPR051368">
    <property type="entry name" value="SerProtInhib-TIL_Domain"/>
</dbReference>
<keyword evidence="3" id="KW-0732">Signal</keyword>
<sequence length="753" mass="82906">MKPVVFAVAIVSLVGYVASVQYPFATCSSNEVLVPSPPCCEPTCDCDCEQSSCKQLLVYQPTCVCMKGFVRLDNKCVPKTCCPAPETYETQPPYETTTCAPAYQPPVYQPPVYQPPVYQPPVYQPCETTTPPCAYEQPQYQPPAYQPPAHQPPVYQPPVYQPPAYEPCETTKPPCAYEQPPYHPPAYQPPVYEPPVYQPPVYQPCDTTPAPCYTTPAPCYTTPAPCYTTPAPCYTTPAPSYTTPAPYEPPKTCNACEELVLTQTCCEPTCDNDCSGVQCNPLLLVQEPTCACRPGLVRYQGHCVEPSNCPKYRLYVPKTVSCACNSNKVTVSTKPFCKRSDRAMRFTGFTLTVVGSIALILLTVAVGSHGETFPLVNYGESKEKNLCSPYEVLKPSEPCCEPTCDDDCLHAICRRAPDAVPVPTCVCRQGYVRHNGACIRKESCPSPNAGPITTYDSYLPRSYYPTPRPSRLRSCGPNEKLTHCKPSCVPTCDNDCTGVKQPEVCIPETSCVCKDGYVRHNGRCIKRCDCPKRNPFQRRPVSGEYIDFEVVSLEGMKSDEDFNYRPQAEYRMSKYPYSGYGQARKPPMAPVYLRTVTSAPNSASASYERTTTEKPALYPPLCACHSSKKMYTPLQAPRLDETASFESTEEDSDIVPYAPPPSVCPYGRTSSTGLFPPTTTASSAGQFYVPRKTIPAPPAAHRCDCNEPVDHFYASGQVASGQQSSAAQDEPRTPTIWPPVSCYCTRCGFKPKN</sequence>
<keyword evidence="2" id="KW-0472">Membrane</keyword>
<keyword evidence="6" id="KW-1185">Reference proteome</keyword>
<dbReference type="PANTHER" id="PTHR23259">
    <property type="entry name" value="RIDDLE"/>
    <property type="match status" value="1"/>
</dbReference>
<dbReference type="VEuPathDB" id="VectorBase:AFAF020022"/>
<dbReference type="CDD" id="cd19941">
    <property type="entry name" value="TIL"/>
    <property type="match status" value="2"/>
</dbReference>
<evidence type="ECO:0000256" key="1">
    <source>
        <dbReference type="ARBA" id="ARBA00023157"/>
    </source>
</evidence>
<feature type="domain" description="EGF-like" evidence="4">
    <location>
        <begin position="269"/>
        <end position="304"/>
    </location>
</feature>
<dbReference type="SUPFAM" id="SSF57567">
    <property type="entry name" value="Serine protease inhibitors"/>
    <property type="match status" value="3"/>
</dbReference>
<dbReference type="PANTHER" id="PTHR23259:SF70">
    <property type="entry name" value="ACCESSORY GLAND PROTEIN ACP62F-RELATED"/>
    <property type="match status" value="1"/>
</dbReference>
<accession>A0A182QZK5</accession>
<feature type="domain" description="EGF-like" evidence="4">
    <location>
        <begin position="487"/>
        <end position="525"/>
    </location>
</feature>
<dbReference type="Proteomes" id="UP000075886">
    <property type="component" value="Unassembled WGS sequence"/>
</dbReference>
<name>A0A182QZK5_9DIPT</name>
<dbReference type="STRING" id="69004.A0A182QZK5"/>
<dbReference type="Gene3D" id="2.10.25.10">
    <property type="entry name" value="Laminin"/>
    <property type="match status" value="4"/>
</dbReference>
<dbReference type="AlphaFoldDB" id="A0A182QZK5"/>
<evidence type="ECO:0000313" key="6">
    <source>
        <dbReference type="Proteomes" id="UP000075886"/>
    </source>
</evidence>
<feature type="transmembrane region" description="Helical" evidence="2">
    <location>
        <begin position="346"/>
        <end position="366"/>
    </location>
</feature>
<evidence type="ECO:0000256" key="3">
    <source>
        <dbReference type="SAM" id="SignalP"/>
    </source>
</evidence>
<organism evidence="5 6">
    <name type="scientific">Anopheles farauti</name>
    <dbReference type="NCBI Taxonomy" id="69004"/>
    <lineage>
        <taxon>Eukaryota</taxon>
        <taxon>Metazoa</taxon>
        <taxon>Ecdysozoa</taxon>
        <taxon>Arthropoda</taxon>
        <taxon>Hexapoda</taxon>
        <taxon>Insecta</taxon>
        <taxon>Pterygota</taxon>
        <taxon>Neoptera</taxon>
        <taxon>Endopterygota</taxon>
        <taxon>Diptera</taxon>
        <taxon>Nematocera</taxon>
        <taxon>Culicoidea</taxon>
        <taxon>Culicidae</taxon>
        <taxon>Anophelinae</taxon>
        <taxon>Anopheles</taxon>
    </lineage>
</organism>
<dbReference type="SMART" id="SM00181">
    <property type="entry name" value="EGF"/>
    <property type="match status" value="4"/>
</dbReference>
<protein>
    <recommendedName>
        <fullName evidence="4">EGF-like domain-containing protein</fullName>
    </recommendedName>
</protein>
<feature type="domain" description="EGF-like" evidence="4">
    <location>
        <begin position="403"/>
        <end position="439"/>
    </location>
</feature>